<evidence type="ECO:0000256" key="1">
    <source>
        <dbReference type="ARBA" id="ARBA00006817"/>
    </source>
</evidence>
<dbReference type="EMBL" id="PGGW01000068">
    <property type="protein sequence ID" value="PJE94753.1"/>
    <property type="molecule type" value="Genomic_DNA"/>
</dbReference>
<dbReference type="Pfam" id="PF08327">
    <property type="entry name" value="AHSA1"/>
    <property type="match status" value="1"/>
</dbReference>
<comment type="similarity">
    <text evidence="1">Belongs to the AHA1 family.</text>
</comment>
<dbReference type="RefSeq" id="WP_100204534.1">
    <property type="nucleotide sequence ID" value="NZ_PGGW01000068.1"/>
</dbReference>
<comment type="caution">
    <text evidence="3">The sequence shown here is derived from an EMBL/GenBank/DDBJ whole genome shotgun (WGS) entry which is preliminary data.</text>
</comment>
<sequence>MSRHTGTAPTTPAASDTQHTYTLVRELDASAAEIFAAWTTPERYERWAGAEPGSVRMDVRPGGAWQAVMLVPGGQRAPIGGTYREVESGRRLVLDMELPGEAEPTVMTMELAERSQGAERPEGGRTRLTLSQVCASAAERDMAEEGSGMLLDSLTAHLAER</sequence>
<accession>A0A2M8LS09</accession>
<dbReference type="SUPFAM" id="SSF55961">
    <property type="entry name" value="Bet v1-like"/>
    <property type="match status" value="1"/>
</dbReference>
<evidence type="ECO:0000313" key="3">
    <source>
        <dbReference type="EMBL" id="PJE94753.1"/>
    </source>
</evidence>
<dbReference type="Proteomes" id="UP000230407">
    <property type="component" value="Unassembled WGS sequence"/>
</dbReference>
<keyword evidence="4" id="KW-1185">Reference proteome</keyword>
<name>A0A2M8LS09_9ACTN</name>
<reference evidence="3 4" key="1">
    <citation type="submission" date="2017-11" db="EMBL/GenBank/DDBJ databases">
        <title>Streptomyces carmine sp. nov., a novel actinomycete isolated from Sophora alopecuroides in Xinjiang, China.</title>
        <authorList>
            <person name="Wang Y."/>
            <person name="Luo X."/>
            <person name="Wan C."/>
            <person name="Zhang L."/>
        </authorList>
    </citation>
    <scope>NUCLEOTIDE SEQUENCE [LARGE SCALE GENOMIC DNA]</scope>
    <source>
        <strain evidence="3 4">TRM SA0054</strain>
    </source>
</reference>
<protein>
    <submittedName>
        <fullName evidence="3">SRPBCC domain-containing protein</fullName>
    </submittedName>
</protein>
<dbReference type="AlphaFoldDB" id="A0A2M8LS09"/>
<organism evidence="3 4">
    <name type="scientific">Streptomyces carminius</name>
    <dbReference type="NCBI Taxonomy" id="2665496"/>
    <lineage>
        <taxon>Bacteria</taxon>
        <taxon>Bacillati</taxon>
        <taxon>Actinomycetota</taxon>
        <taxon>Actinomycetes</taxon>
        <taxon>Kitasatosporales</taxon>
        <taxon>Streptomycetaceae</taxon>
        <taxon>Streptomyces</taxon>
    </lineage>
</organism>
<proteinExistence type="inferred from homology"/>
<evidence type="ECO:0000259" key="2">
    <source>
        <dbReference type="Pfam" id="PF08327"/>
    </source>
</evidence>
<dbReference type="Gene3D" id="3.30.530.20">
    <property type="match status" value="1"/>
</dbReference>
<dbReference type="CDD" id="cd07814">
    <property type="entry name" value="SRPBCC_CalC_Aha1-like"/>
    <property type="match status" value="1"/>
</dbReference>
<dbReference type="InterPro" id="IPR023393">
    <property type="entry name" value="START-like_dom_sf"/>
</dbReference>
<gene>
    <name evidence="3" type="ORF">CUT44_26720</name>
</gene>
<feature type="domain" description="Activator of Hsp90 ATPase homologue 1/2-like C-terminal" evidence="2">
    <location>
        <begin position="28"/>
        <end position="158"/>
    </location>
</feature>
<dbReference type="InterPro" id="IPR013538">
    <property type="entry name" value="ASHA1/2-like_C"/>
</dbReference>
<evidence type="ECO:0000313" key="4">
    <source>
        <dbReference type="Proteomes" id="UP000230407"/>
    </source>
</evidence>